<dbReference type="STRING" id="1150600.ADIARSV_1590"/>
<dbReference type="AlphaFoldDB" id="R9GTC6"/>
<keyword evidence="2" id="KW-1185">Reference proteome</keyword>
<comment type="caution">
    <text evidence="1">The sequence shown here is derived from an EMBL/GenBank/DDBJ whole genome shotgun (WGS) entry which is preliminary data.</text>
</comment>
<accession>R9GTC6</accession>
<sequence>MVISIAPLIIAHLDSRSVNSVIMQLEIEHPKSVDVKDTAIKEFLNLNTFNIAPLNPLLILMPVIVISDHDKHIRSFYPVVPTPPPNV</sequence>
<reference evidence="1 2" key="1">
    <citation type="journal article" date="2013" name="Genome Announc.">
        <title>Draft Genome Sequence of Arcticibacter svalbardensis Strain MN12-7T, a Member of the Family Sphingobacteriaceae Isolated from an Arctic Soil Sample.</title>
        <authorList>
            <person name="Shivaji S."/>
            <person name="Ara S."/>
            <person name="Prasad S."/>
            <person name="Manasa B.P."/>
            <person name="Begum Z."/>
            <person name="Singh A."/>
            <person name="Kumar Pinnaka A."/>
        </authorList>
    </citation>
    <scope>NUCLEOTIDE SEQUENCE [LARGE SCALE GENOMIC DNA]</scope>
    <source>
        <strain evidence="1 2">MN12-7</strain>
    </source>
</reference>
<protein>
    <submittedName>
        <fullName evidence="1">Uncharacterized protein</fullName>
    </submittedName>
</protein>
<dbReference type="Proteomes" id="UP000014174">
    <property type="component" value="Unassembled WGS sequence"/>
</dbReference>
<dbReference type="EMBL" id="AQPN01000063">
    <property type="protein sequence ID" value="EOR95102.1"/>
    <property type="molecule type" value="Genomic_DNA"/>
</dbReference>
<evidence type="ECO:0000313" key="2">
    <source>
        <dbReference type="Proteomes" id="UP000014174"/>
    </source>
</evidence>
<organism evidence="1 2">
    <name type="scientific">Arcticibacter svalbardensis MN12-7</name>
    <dbReference type="NCBI Taxonomy" id="1150600"/>
    <lineage>
        <taxon>Bacteria</taxon>
        <taxon>Pseudomonadati</taxon>
        <taxon>Bacteroidota</taxon>
        <taxon>Sphingobacteriia</taxon>
        <taxon>Sphingobacteriales</taxon>
        <taxon>Sphingobacteriaceae</taxon>
        <taxon>Arcticibacter</taxon>
    </lineage>
</organism>
<name>R9GTC6_9SPHI</name>
<proteinExistence type="predicted"/>
<gene>
    <name evidence="1" type="ORF">ADIARSV_1590</name>
</gene>
<evidence type="ECO:0000313" key="1">
    <source>
        <dbReference type="EMBL" id="EOR95102.1"/>
    </source>
</evidence>